<dbReference type="AlphaFoldDB" id="A0A1F7RS52"/>
<dbReference type="Gene3D" id="3.30.9.10">
    <property type="entry name" value="D-Amino Acid Oxidase, subunit A, domain 2"/>
    <property type="match status" value="1"/>
</dbReference>
<dbReference type="PANTHER" id="PTHR13847:SF287">
    <property type="entry name" value="FAD-DEPENDENT OXIDOREDUCTASE DOMAIN-CONTAINING PROTEIN 1"/>
    <property type="match status" value="1"/>
</dbReference>
<reference evidence="3 4" key="1">
    <citation type="journal article" date="2016" name="Nat. Commun.">
        <title>Thousands of microbial genomes shed light on interconnected biogeochemical processes in an aquifer system.</title>
        <authorList>
            <person name="Anantharaman K."/>
            <person name="Brown C.T."/>
            <person name="Hug L.A."/>
            <person name="Sharon I."/>
            <person name="Castelle C.J."/>
            <person name="Probst A.J."/>
            <person name="Thomas B.C."/>
            <person name="Singh A."/>
            <person name="Wilkins M.J."/>
            <person name="Karaoz U."/>
            <person name="Brodie E.L."/>
            <person name="Williams K.H."/>
            <person name="Hubbard S.S."/>
            <person name="Banfield J.F."/>
        </authorList>
    </citation>
    <scope>NUCLEOTIDE SEQUENCE [LARGE SCALE GENOMIC DNA]</scope>
</reference>
<dbReference type="Pfam" id="PF01266">
    <property type="entry name" value="DAO"/>
    <property type="match status" value="1"/>
</dbReference>
<dbReference type="Proteomes" id="UP000179266">
    <property type="component" value="Unassembled WGS sequence"/>
</dbReference>
<feature type="domain" description="FAD dependent oxidoreductase" evidence="2">
    <location>
        <begin position="7"/>
        <end position="350"/>
    </location>
</feature>
<dbReference type="GO" id="GO:0005737">
    <property type="term" value="C:cytoplasm"/>
    <property type="evidence" value="ECO:0007669"/>
    <property type="project" value="TreeGrafter"/>
</dbReference>
<accession>A0A1F7RS52</accession>
<dbReference type="InterPro" id="IPR006076">
    <property type="entry name" value="FAD-dep_OxRdtase"/>
</dbReference>
<sequence length="381" mass="41344">MKNKAAVVIIGGGVIGCATAYNLAKQGLSDAVIVEKNFLTSGATGRCGAGVRQQWGLEMNCRLAKASVDQFEHLSEELDYNIEFRQGGYLIIAETDAKLDFYRKNVALQNSLGIPSRVITIEEAKQICPYLNPDGLVGATYCPTDGHCNPFATTFAYARAAKRMGVEINTHTEVIGIEVSGDRVTAVNTDKGKIHCEAVVNAAGGYSQIIGKMVGLNLPTYSERHEILVTEPVGHMFDTMVISFTTGLYVQQVPHGSIIMGMGDKTEPPSYNLESSWHFLDMIVPVVTKTLPVLKNVRIVRQWGGLYNKTPDCQPIIGEAETVKGFYNAVGFSGHGFMIAPITAEVIAKMIVKKPVDMPIEKLTLSRFAKGDLILEPSVVG</sequence>
<dbReference type="PANTHER" id="PTHR13847">
    <property type="entry name" value="SARCOSINE DEHYDROGENASE-RELATED"/>
    <property type="match status" value="1"/>
</dbReference>
<evidence type="ECO:0000313" key="3">
    <source>
        <dbReference type="EMBL" id="OGL43854.1"/>
    </source>
</evidence>
<dbReference type="Gene3D" id="3.50.50.60">
    <property type="entry name" value="FAD/NAD(P)-binding domain"/>
    <property type="match status" value="1"/>
</dbReference>
<evidence type="ECO:0000259" key="2">
    <source>
        <dbReference type="Pfam" id="PF01266"/>
    </source>
</evidence>
<evidence type="ECO:0000256" key="1">
    <source>
        <dbReference type="ARBA" id="ARBA00023002"/>
    </source>
</evidence>
<name>A0A1F7RS52_9BACT</name>
<evidence type="ECO:0000313" key="4">
    <source>
        <dbReference type="Proteomes" id="UP000179266"/>
    </source>
</evidence>
<organism evidence="3 4">
    <name type="scientific">Candidatus Schekmanbacteria bacterium RBG_13_48_7</name>
    <dbReference type="NCBI Taxonomy" id="1817878"/>
    <lineage>
        <taxon>Bacteria</taxon>
        <taxon>Candidatus Schekmaniibacteriota</taxon>
    </lineage>
</organism>
<dbReference type="SUPFAM" id="SSF51905">
    <property type="entry name" value="FAD/NAD(P)-binding domain"/>
    <property type="match status" value="1"/>
</dbReference>
<protein>
    <submittedName>
        <fullName evidence="3">FAD-dependent oxidoreductase</fullName>
    </submittedName>
</protein>
<gene>
    <name evidence="3" type="ORF">A2161_19085</name>
</gene>
<dbReference type="SUPFAM" id="SSF54373">
    <property type="entry name" value="FAD-linked reductases, C-terminal domain"/>
    <property type="match status" value="1"/>
</dbReference>
<proteinExistence type="predicted"/>
<dbReference type="InterPro" id="IPR036188">
    <property type="entry name" value="FAD/NAD-bd_sf"/>
</dbReference>
<dbReference type="EMBL" id="MGDD01000252">
    <property type="protein sequence ID" value="OGL43854.1"/>
    <property type="molecule type" value="Genomic_DNA"/>
</dbReference>
<keyword evidence="1" id="KW-0560">Oxidoreductase</keyword>
<dbReference type="GO" id="GO:0016491">
    <property type="term" value="F:oxidoreductase activity"/>
    <property type="evidence" value="ECO:0007669"/>
    <property type="project" value="UniProtKB-KW"/>
</dbReference>
<comment type="caution">
    <text evidence="3">The sequence shown here is derived from an EMBL/GenBank/DDBJ whole genome shotgun (WGS) entry which is preliminary data.</text>
</comment>
<dbReference type="PROSITE" id="PS51257">
    <property type="entry name" value="PROKAR_LIPOPROTEIN"/>
    <property type="match status" value="1"/>
</dbReference>